<dbReference type="CDD" id="cd03809">
    <property type="entry name" value="GT4_MtfB-like"/>
    <property type="match status" value="1"/>
</dbReference>
<dbReference type="Proteomes" id="UP000248886">
    <property type="component" value="Unassembled WGS sequence"/>
</dbReference>
<comment type="caution">
    <text evidence="3">The sequence shown here is derived from an EMBL/GenBank/DDBJ whole genome shotgun (WGS) entry which is preliminary data.</text>
</comment>
<accession>A0A2W1K3D5</accession>
<protein>
    <submittedName>
        <fullName evidence="3">Glycosyltransferase family 1 protein</fullName>
    </submittedName>
</protein>
<name>A0A2W1K3D5_ACIFR</name>
<dbReference type="GeneID" id="65281986"/>
<dbReference type="OrthoDB" id="433681at2"/>
<organism evidence="3 4">
    <name type="scientific">Acidithiobacillus ferrooxidans</name>
    <name type="common">Thiobacillus ferrooxidans</name>
    <dbReference type="NCBI Taxonomy" id="920"/>
    <lineage>
        <taxon>Bacteria</taxon>
        <taxon>Pseudomonadati</taxon>
        <taxon>Pseudomonadota</taxon>
        <taxon>Acidithiobacillia</taxon>
        <taxon>Acidithiobacillales</taxon>
        <taxon>Acidithiobacillaceae</taxon>
        <taxon>Acidithiobacillus</taxon>
    </lineage>
</organism>
<feature type="transmembrane region" description="Helical" evidence="1">
    <location>
        <begin position="50"/>
        <end position="71"/>
    </location>
</feature>
<evidence type="ECO:0000313" key="4">
    <source>
        <dbReference type="Proteomes" id="UP000248886"/>
    </source>
</evidence>
<sequence length="389" mass="43931">MNLGDRPLLIDVTRLIERARKKRMPTGVDRVCLAYIAFFHHRAQALMQHGAIAVALSPAASFALFAWLLAWREGKPHPALGPTMAWLARLPLRPVPKGSWVLNMGHSGLDRRGYGAWMARKQIRLLVMAHDLIPLTHPQFCRPGEDDRHAARLQVILRHAAGIVSNSQHTARVLRHYAQQWGVTLPPISVIPLGANHLRHAPPPASHEPLSAPYFLMVGTIEPRKNHHFVLDLWREWKSRQADVSLLVVIGQVGWMCEDILEQLRADAILKDSVRVLHHCRDDCLWAYLQSARALLFPSHEEGYGLPLVEALALGIPVIASPLPVFREIAGDVPDYIETSDTSAWLAALSDHSLPDSPMRQGQLERLRHFSPPTWEQHFQQFTEFMSRL</sequence>
<evidence type="ECO:0000256" key="1">
    <source>
        <dbReference type="SAM" id="Phobius"/>
    </source>
</evidence>
<dbReference type="Pfam" id="PF00534">
    <property type="entry name" value="Glycos_transf_1"/>
    <property type="match status" value="1"/>
</dbReference>
<gene>
    <name evidence="3" type="ORF">DN052_11150</name>
</gene>
<feature type="domain" description="Glycosyl transferase family 1" evidence="2">
    <location>
        <begin position="209"/>
        <end position="332"/>
    </location>
</feature>
<dbReference type="OMA" id="WECENVV"/>
<keyword evidence="1" id="KW-0472">Membrane</keyword>
<dbReference type="InterPro" id="IPR001296">
    <property type="entry name" value="Glyco_trans_1"/>
</dbReference>
<proteinExistence type="predicted"/>
<reference evidence="3 4" key="1">
    <citation type="submission" date="2018-06" db="EMBL/GenBank/DDBJ databases">
        <title>Draft sequence of Acidithiobacillus ferrooxidans CCM 4253.</title>
        <authorList>
            <person name="Moya-Beltran A."/>
            <person name="Castro M."/>
            <person name="Covarrubias P.C."/>
            <person name="Issotta F."/>
            <person name="Janiczek O."/>
            <person name="Mandl M."/>
            <person name="Kucera J."/>
            <person name="Quatrini R."/>
        </authorList>
    </citation>
    <scope>NUCLEOTIDE SEQUENCE [LARGE SCALE GENOMIC DNA]</scope>
    <source>
        <strain evidence="3 4">CCM 4253</strain>
    </source>
</reference>
<dbReference type="RefSeq" id="WP_012537515.1">
    <property type="nucleotide sequence ID" value="NZ_AP025160.1"/>
</dbReference>
<dbReference type="PANTHER" id="PTHR46401:SF9">
    <property type="entry name" value="MANNOSYLTRANSFERASE A"/>
    <property type="match status" value="1"/>
</dbReference>
<dbReference type="SUPFAM" id="SSF53756">
    <property type="entry name" value="UDP-Glycosyltransferase/glycogen phosphorylase"/>
    <property type="match status" value="1"/>
</dbReference>
<dbReference type="GO" id="GO:0016757">
    <property type="term" value="F:glycosyltransferase activity"/>
    <property type="evidence" value="ECO:0007669"/>
    <property type="project" value="InterPro"/>
</dbReference>
<dbReference type="PANTHER" id="PTHR46401">
    <property type="entry name" value="GLYCOSYLTRANSFERASE WBBK-RELATED"/>
    <property type="match status" value="1"/>
</dbReference>
<keyword evidence="1" id="KW-0812">Transmembrane</keyword>
<dbReference type="EMBL" id="QKQP01000005">
    <property type="protein sequence ID" value="PZD80960.1"/>
    <property type="molecule type" value="Genomic_DNA"/>
</dbReference>
<evidence type="ECO:0000259" key="2">
    <source>
        <dbReference type="Pfam" id="PF00534"/>
    </source>
</evidence>
<evidence type="ECO:0000313" key="3">
    <source>
        <dbReference type="EMBL" id="PZD80960.1"/>
    </source>
</evidence>
<keyword evidence="3" id="KW-0808">Transferase</keyword>
<keyword evidence="1" id="KW-1133">Transmembrane helix</keyword>
<dbReference type="Gene3D" id="3.40.50.2000">
    <property type="entry name" value="Glycogen Phosphorylase B"/>
    <property type="match status" value="1"/>
</dbReference>
<dbReference type="AlphaFoldDB" id="A0A2W1K3D5"/>